<dbReference type="PANTHER" id="PTHR30290">
    <property type="entry name" value="PERIPLASMIC BINDING COMPONENT OF ABC TRANSPORTER"/>
    <property type="match status" value="1"/>
</dbReference>
<dbReference type="EMBL" id="CP073041">
    <property type="protein sequence ID" value="UXE58501.1"/>
    <property type="molecule type" value="Genomic_DNA"/>
</dbReference>
<gene>
    <name evidence="6" type="ORF">KA717_20815</name>
</gene>
<dbReference type="SUPFAM" id="SSF53850">
    <property type="entry name" value="Periplasmic binding protein-like II"/>
    <property type="match status" value="1"/>
</dbReference>
<dbReference type="FunFam" id="3.10.105.10:FF:000006">
    <property type="entry name" value="Peptide ABC transporter substrate-binding protein"/>
    <property type="match status" value="1"/>
</dbReference>
<feature type="compositionally biased region" description="Polar residues" evidence="4">
    <location>
        <begin position="1"/>
        <end position="10"/>
    </location>
</feature>
<dbReference type="Gene3D" id="3.10.105.10">
    <property type="entry name" value="Dipeptide-binding Protein, Domain 3"/>
    <property type="match status" value="1"/>
</dbReference>
<comment type="similarity">
    <text evidence="1">Belongs to the bacterial solute-binding protein 5 family.</text>
</comment>
<protein>
    <submittedName>
        <fullName evidence="6">Peptide ABC transporter substrate-binding protein</fullName>
    </submittedName>
</protein>
<dbReference type="Pfam" id="PF00496">
    <property type="entry name" value="SBP_bac_5"/>
    <property type="match status" value="1"/>
</dbReference>
<accession>A0A977KRW8</accession>
<dbReference type="PANTHER" id="PTHR30290:SF65">
    <property type="entry name" value="MONOACYL PHOSPHATIDYLINOSITOL TETRAMANNOSIDE-BINDING PROTEIN LPQW-RELATED"/>
    <property type="match status" value="1"/>
</dbReference>
<proteinExistence type="inferred from homology"/>
<dbReference type="InterPro" id="IPR000914">
    <property type="entry name" value="SBP_5_dom"/>
</dbReference>
<organism evidence="6">
    <name type="scientific">Woronichinia naegeliana WA131</name>
    <dbReference type="NCBI Taxonomy" id="2824559"/>
    <lineage>
        <taxon>Bacteria</taxon>
        <taxon>Bacillati</taxon>
        <taxon>Cyanobacteriota</taxon>
        <taxon>Cyanophyceae</taxon>
        <taxon>Synechococcales</taxon>
        <taxon>Coelosphaeriaceae</taxon>
        <taxon>Woronichinia</taxon>
    </lineage>
</organism>
<evidence type="ECO:0000259" key="5">
    <source>
        <dbReference type="Pfam" id="PF00496"/>
    </source>
</evidence>
<reference evidence="6" key="1">
    <citation type="submission" date="2021-04" db="EMBL/GenBank/DDBJ databases">
        <title>Genome sequence of Woronichinia naegeliana from Washington state freshwater lake bloom.</title>
        <authorList>
            <person name="Dreher T.W."/>
        </authorList>
    </citation>
    <scope>NUCLEOTIDE SEQUENCE</scope>
    <source>
        <strain evidence="6">WA131</strain>
    </source>
</reference>
<dbReference type="Proteomes" id="UP001065613">
    <property type="component" value="Chromosome"/>
</dbReference>
<dbReference type="KEGG" id="wna:KA717_20815"/>
<dbReference type="InterPro" id="IPR030678">
    <property type="entry name" value="Peptide/Ni-bd"/>
</dbReference>
<evidence type="ECO:0000256" key="2">
    <source>
        <dbReference type="ARBA" id="ARBA00022448"/>
    </source>
</evidence>
<dbReference type="Gene3D" id="3.40.190.10">
    <property type="entry name" value="Periplasmic binding protein-like II"/>
    <property type="match status" value="1"/>
</dbReference>
<name>A0A977KRW8_9CYAN</name>
<feature type="region of interest" description="Disordered" evidence="4">
    <location>
        <begin position="1"/>
        <end position="20"/>
    </location>
</feature>
<feature type="compositionally biased region" description="Low complexity" evidence="4">
    <location>
        <begin position="11"/>
        <end position="20"/>
    </location>
</feature>
<sequence length="566" mass="62248">MTSCSRSLPTSPSNSPVQSQNNLDTLKILAWQAPTILNPHLSTGFKDGEASRISLEPLASFDGQGQLIPFLAAEIPTVANGGLSADGKSVTWQLKKGIKWSDGKPFTAEDVVFTYQFITNPKAGSTSSGSYEAIKSVEALDPQTVKVTFKSANPAWFIPFVGSDGMILPRHFFVDFQGEKARQAPANLLPVGTGPYRVVLFKPGDTVVYEANPQFREARTLGFKRIELKGGGDATSAARAVLQTGDADYAFNLQVEAAILKPLETAGRGKVVANLGSLSERLVFNLTDPNHKDAKGDRSTLAFPHPFFRDPKVREAFALAIDRAAIATQLYGVTGQATANILLLPKEYNSSQTHYLFDLKKAAQLLDQAGWKDTNNNGIRDKNGVEMQVVFQTSVNPLRQKAQQVIKQGLQNIGIGVELKSIDPSIFFSSDPANTDTVEHFTADLQMFTTGNTNPDPGKYMQTFTCHAIPQRSNNWSGENYGRYCDPKYDQQWQQATQALDPKKRQQLFMAMNDLLVNNFIVIPLVHRADVVGVGSTLTGVALTPWDRNTWNIQHWKREKNNQSIP</sequence>
<dbReference type="GO" id="GO:0043190">
    <property type="term" value="C:ATP-binding cassette (ABC) transporter complex"/>
    <property type="evidence" value="ECO:0007669"/>
    <property type="project" value="InterPro"/>
</dbReference>
<dbReference type="InterPro" id="IPR039424">
    <property type="entry name" value="SBP_5"/>
</dbReference>
<dbReference type="CDD" id="cd08513">
    <property type="entry name" value="PBP2_thermophilic_Hb8_like"/>
    <property type="match status" value="1"/>
</dbReference>
<evidence type="ECO:0000256" key="4">
    <source>
        <dbReference type="SAM" id="MobiDB-lite"/>
    </source>
</evidence>
<dbReference type="GO" id="GO:0015833">
    <property type="term" value="P:peptide transport"/>
    <property type="evidence" value="ECO:0007669"/>
    <property type="project" value="TreeGrafter"/>
</dbReference>
<dbReference type="GO" id="GO:0042597">
    <property type="term" value="C:periplasmic space"/>
    <property type="evidence" value="ECO:0007669"/>
    <property type="project" value="UniProtKB-ARBA"/>
</dbReference>
<dbReference type="GO" id="GO:1904680">
    <property type="term" value="F:peptide transmembrane transporter activity"/>
    <property type="evidence" value="ECO:0007669"/>
    <property type="project" value="TreeGrafter"/>
</dbReference>
<evidence type="ECO:0000256" key="3">
    <source>
        <dbReference type="ARBA" id="ARBA00022729"/>
    </source>
</evidence>
<dbReference type="AlphaFoldDB" id="A0A977KRW8"/>
<keyword evidence="2" id="KW-0813">Transport</keyword>
<dbReference type="PIRSF" id="PIRSF002741">
    <property type="entry name" value="MppA"/>
    <property type="match status" value="1"/>
</dbReference>
<feature type="domain" description="Solute-binding protein family 5" evidence="5">
    <location>
        <begin position="82"/>
        <end position="465"/>
    </location>
</feature>
<evidence type="ECO:0000256" key="1">
    <source>
        <dbReference type="ARBA" id="ARBA00005695"/>
    </source>
</evidence>
<keyword evidence="3" id="KW-0732">Signal</keyword>
<evidence type="ECO:0000313" key="6">
    <source>
        <dbReference type="EMBL" id="UXE58501.1"/>
    </source>
</evidence>